<evidence type="ECO:0000256" key="3">
    <source>
        <dbReference type="SAM" id="MobiDB-lite"/>
    </source>
</evidence>
<evidence type="ECO:0000256" key="2">
    <source>
        <dbReference type="ARBA" id="ARBA00023315"/>
    </source>
</evidence>
<feature type="region of interest" description="Disordered" evidence="3">
    <location>
        <begin position="1"/>
        <end position="31"/>
    </location>
</feature>
<organism evidence="5 6">
    <name type="scientific">Thalassiosira pseudonana</name>
    <name type="common">Marine diatom</name>
    <name type="synonym">Cyclotella nana</name>
    <dbReference type="NCBI Taxonomy" id="35128"/>
    <lineage>
        <taxon>Eukaryota</taxon>
        <taxon>Sar</taxon>
        <taxon>Stramenopiles</taxon>
        <taxon>Ochrophyta</taxon>
        <taxon>Bacillariophyta</taxon>
        <taxon>Coscinodiscophyceae</taxon>
        <taxon>Thalassiosirophycidae</taxon>
        <taxon>Thalassiosirales</taxon>
        <taxon>Thalassiosiraceae</taxon>
        <taxon>Thalassiosira</taxon>
    </lineage>
</organism>
<dbReference type="PANTHER" id="PTHR28037:SF1">
    <property type="entry name" value="ALCOHOL O-ACETYLTRANSFERASE 1-RELATED"/>
    <property type="match status" value="1"/>
</dbReference>
<dbReference type="PANTHER" id="PTHR28037">
    <property type="entry name" value="ALCOHOL O-ACETYLTRANSFERASE 1-RELATED"/>
    <property type="match status" value="1"/>
</dbReference>
<keyword evidence="2" id="KW-0012">Acyltransferase</keyword>
<keyword evidence="1" id="KW-0808">Transferase</keyword>
<dbReference type="Proteomes" id="UP000001449">
    <property type="component" value="Chromosome 11"/>
</dbReference>
<dbReference type="Gene3D" id="3.30.559.30">
    <property type="entry name" value="Nonribosomal peptide synthetase, condensation domain"/>
    <property type="match status" value="1"/>
</dbReference>
<dbReference type="GO" id="GO:0016746">
    <property type="term" value="F:acyltransferase activity"/>
    <property type="evidence" value="ECO:0007669"/>
    <property type="project" value="UniProtKB-KW"/>
</dbReference>
<evidence type="ECO:0000313" key="6">
    <source>
        <dbReference type="Proteomes" id="UP000001449"/>
    </source>
</evidence>
<dbReference type="PaxDb" id="35128-Thaps8655"/>
<dbReference type="SUPFAM" id="SSF52777">
    <property type="entry name" value="CoA-dependent acyltransferases"/>
    <property type="match status" value="1"/>
</dbReference>
<reference evidence="5 6" key="2">
    <citation type="journal article" date="2008" name="Nature">
        <title>The Phaeodactylum genome reveals the evolutionary history of diatom genomes.</title>
        <authorList>
            <person name="Bowler C."/>
            <person name="Allen A.E."/>
            <person name="Badger J.H."/>
            <person name="Grimwood J."/>
            <person name="Jabbari K."/>
            <person name="Kuo A."/>
            <person name="Maheswari U."/>
            <person name="Martens C."/>
            <person name="Maumus F."/>
            <person name="Otillar R.P."/>
            <person name="Rayko E."/>
            <person name="Salamov A."/>
            <person name="Vandepoele K."/>
            <person name="Beszteri B."/>
            <person name="Gruber A."/>
            <person name="Heijde M."/>
            <person name="Katinka M."/>
            <person name="Mock T."/>
            <person name="Valentin K."/>
            <person name="Verret F."/>
            <person name="Berges J.A."/>
            <person name="Brownlee C."/>
            <person name="Cadoret J.P."/>
            <person name="Chiovitti A."/>
            <person name="Choi C.J."/>
            <person name="Coesel S."/>
            <person name="De Martino A."/>
            <person name="Detter J.C."/>
            <person name="Durkin C."/>
            <person name="Falciatore A."/>
            <person name="Fournet J."/>
            <person name="Haruta M."/>
            <person name="Huysman M.J."/>
            <person name="Jenkins B.D."/>
            <person name="Jiroutova K."/>
            <person name="Jorgensen R.E."/>
            <person name="Joubert Y."/>
            <person name="Kaplan A."/>
            <person name="Kroger N."/>
            <person name="Kroth P.G."/>
            <person name="La Roche J."/>
            <person name="Lindquist E."/>
            <person name="Lommer M."/>
            <person name="Martin-Jezequel V."/>
            <person name="Lopez P.J."/>
            <person name="Lucas S."/>
            <person name="Mangogna M."/>
            <person name="McGinnis K."/>
            <person name="Medlin L.K."/>
            <person name="Montsant A."/>
            <person name="Oudot-Le Secq M.P."/>
            <person name="Napoli C."/>
            <person name="Obornik M."/>
            <person name="Parker M.S."/>
            <person name="Petit J.L."/>
            <person name="Porcel B.M."/>
            <person name="Poulsen N."/>
            <person name="Robison M."/>
            <person name="Rychlewski L."/>
            <person name="Rynearson T.A."/>
            <person name="Schmutz J."/>
            <person name="Shapiro H."/>
            <person name="Siaut M."/>
            <person name="Stanley M."/>
            <person name="Sussman M.R."/>
            <person name="Taylor A.R."/>
            <person name="Vardi A."/>
            <person name="von Dassow P."/>
            <person name="Vyverman W."/>
            <person name="Willis A."/>
            <person name="Wyrwicz L.S."/>
            <person name="Rokhsar D.S."/>
            <person name="Weissenbach J."/>
            <person name="Armbrust E.V."/>
            <person name="Green B.R."/>
            <person name="Van de Peer Y."/>
            <person name="Grigoriev I.V."/>
        </authorList>
    </citation>
    <scope>NUCLEOTIDE SEQUENCE [LARGE SCALE GENOMIC DNA]</scope>
    <source>
        <strain evidence="5 6">CCMP1335</strain>
    </source>
</reference>
<dbReference type="EMBL" id="DS999415">
    <property type="protein sequence ID" value="EED87079.1"/>
    <property type="molecule type" value="Genomic_DNA"/>
</dbReference>
<evidence type="ECO:0000313" key="5">
    <source>
        <dbReference type="EMBL" id="EED87079.1"/>
    </source>
</evidence>
<dbReference type="AlphaFoldDB" id="B8LBN6"/>
<dbReference type="GO" id="GO:0046872">
    <property type="term" value="F:metal ion binding"/>
    <property type="evidence" value="ECO:0007669"/>
    <property type="project" value="InterPro"/>
</dbReference>
<dbReference type="InterPro" id="IPR037217">
    <property type="entry name" value="Trp/Indoleamine_2_3_dOase-like"/>
</dbReference>
<sequence>MSRTIPQRGISRRRSSTSLSSSMSDDTLSSLSSLGDKPGLAFYTSYGHVKDVAAHLRSVSVDGGGVSVGDGGTSIEGKDVYSLHTLASCTLSSTELLLALMYRSDTSDFRPGVDKTSLGLLVCDIVGSFVSLMRVGRGLFEAKGFELHQRDDSGSGVSDATSTTSSSASFLPRLANASALGLLSSSTKSALRSVLTLLDEIGTQRCIDWNKEQTILDTINELRKMLDMTTTNASFKSSDNIAMSYSQCACNVSERVLRSHQAPDGSLHPSPHGPEDLMFQVPHVILEHYFWYIENILFSQIRTNESGGWNTQSLILVTTIHDVCTKVIGLLDLMILADFHPLRVSVHGSSGFYSEAFHRIRAWYMNVYRATSTTMNLDQLHLCPELYPEETLFLERMDRASAAFRTFAFRHYALAQRTIGSNSMGSAGKTFEQMQGAFLHHPNRESNTSKYRTHEYTNVKYASFIGLGTQCVSDSIKGMYGSNISFNTFGFSSGESPVSDNMLKDIEECFVKGDVNGFVELFNTSNCRIEHPPGTLPYLGTKVRAYFMNMIKRHPVFHAFKCAKLDGDQITIDVKADLFEGTTVEYQMKGSCLVNNDGSSILRLVLEGMPDMNKELCESQDQRVFHWQSDEDDYVVCNLQESFRRPLAPAEILAYELNQNKSGKDVSDGLTIVARSIVIGSLPSKSLVQVALDQVARRNTLLTARVEVTEEGPYFVANNNDEKKINLRVMEGDRFDCIPHLNTQFNCDEGDMIRVIATKLVNAEEPTFEIVTIIFHGICDAISVRDLHSQIIQRMSLVAAIAEDRNKLLVLNEKCLPRTIALPTAHYAKIALAKRTSPAADPLPLPDPAPINSQSVDTKEKQLPKSMTIRRKFTAAETKALLEACKRHNSTVHAAIGAASLLAADCGESTKRVLTSAVDMRRRLGQPTSELVYSVGGFDGSAAFEYDISEYKAVNDGFWMLSQLIREDIVESIDSGRLLSTYTTVVEGLVGAYKAGYLDGGCFGTVFLSNIGNESYVKSIGANRWCDFEYIYGQFLPGGAHYHITCSTFDDCLTLNFQYVFPTIAESSAVAFVDATVEKLTSGISY</sequence>
<evidence type="ECO:0000259" key="4">
    <source>
        <dbReference type="Pfam" id="PF16911"/>
    </source>
</evidence>
<dbReference type="GO" id="GO:0020037">
    <property type="term" value="F:heme binding"/>
    <property type="evidence" value="ECO:0007669"/>
    <property type="project" value="InterPro"/>
</dbReference>
<dbReference type="InParanoid" id="B8LBN6"/>
<feature type="region of interest" description="Disordered" evidence="3">
    <location>
        <begin position="839"/>
        <end position="861"/>
    </location>
</feature>
<dbReference type="GeneID" id="7444531"/>
<dbReference type="HOGENOM" id="CLU_285381_0_0_1"/>
<protein>
    <recommendedName>
        <fullName evidence="4">Phthiocerol/phthiodiolone dimycocerosyl transferase C-terminal domain-containing protein</fullName>
    </recommendedName>
</protein>
<name>B8LBN6_THAPS</name>
<dbReference type="KEGG" id="tps:THAPSDRAFT_8655"/>
<proteinExistence type="predicted"/>
<reference evidence="5 6" key="1">
    <citation type="journal article" date="2004" name="Science">
        <title>The genome of the diatom Thalassiosira pseudonana: ecology, evolution, and metabolism.</title>
        <authorList>
            <person name="Armbrust E.V."/>
            <person name="Berges J.A."/>
            <person name="Bowler C."/>
            <person name="Green B.R."/>
            <person name="Martinez D."/>
            <person name="Putnam N.H."/>
            <person name="Zhou S."/>
            <person name="Allen A.E."/>
            <person name="Apt K.E."/>
            <person name="Bechner M."/>
            <person name="Brzezinski M.A."/>
            <person name="Chaal B.K."/>
            <person name="Chiovitti A."/>
            <person name="Davis A.K."/>
            <person name="Demarest M.S."/>
            <person name="Detter J.C."/>
            <person name="Glavina T."/>
            <person name="Goodstein D."/>
            <person name="Hadi M.Z."/>
            <person name="Hellsten U."/>
            <person name="Hildebrand M."/>
            <person name="Jenkins B.D."/>
            <person name="Jurka J."/>
            <person name="Kapitonov V.V."/>
            <person name="Kroger N."/>
            <person name="Lau W.W."/>
            <person name="Lane T.W."/>
            <person name="Larimer F.W."/>
            <person name="Lippmeier J.C."/>
            <person name="Lucas S."/>
            <person name="Medina M."/>
            <person name="Montsant A."/>
            <person name="Obornik M."/>
            <person name="Parker M.S."/>
            <person name="Palenik B."/>
            <person name="Pazour G.J."/>
            <person name="Richardson P.M."/>
            <person name="Rynearson T.A."/>
            <person name="Saito M.A."/>
            <person name="Schwartz D.C."/>
            <person name="Thamatrakoln K."/>
            <person name="Valentin K."/>
            <person name="Vardi A."/>
            <person name="Wilkerson F.P."/>
            <person name="Rokhsar D.S."/>
        </authorList>
    </citation>
    <scope>NUCLEOTIDE SEQUENCE [LARGE SCALE GENOMIC DNA]</scope>
    <source>
        <strain evidence="5 6">CCMP1335</strain>
    </source>
</reference>
<dbReference type="Pfam" id="PF16911">
    <property type="entry name" value="PapA_C"/>
    <property type="match status" value="1"/>
</dbReference>
<gene>
    <name evidence="5" type="ORF">THAPSDRAFT_8655</name>
</gene>
<feature type="domain" description="Phthiocerol/phthiodiolone dimycocerosyl transferase C-terminal" evidence="4">
    <location>
        <begin position="870"/>
        <end position="990"/>
    </location>
</feature>
<evidence type="ECO:0000256" key="1">
    <source>
        <dbReference type="ARBA" id="ARBA00022679"/>
    </source>
</evidence>
<accession>B8LBN6</accession>
<dbReference type="InterPro" id="IPR052058">
    <property type="entry name" value="Alcohol_O-acetyltransferase"/>
</dbReference>
<dbReference type="GO" id="GO:0019441">
    <property type="term" value="P:L-tryptophan catabolic process to kynurenine"/>
    <property type="evidence" value="ECO:0007669"/>
    <property type="project" value="InterPro"/>
</dbReference>
<dbReference type="InterPro" id="IPR031641">
    <property type="entry name" value="PapA_C"/>
</dbReference>
<dbReference type="RefSeq" id="XP_002296383.1">
    <property type="nucleotide sequence ID" value="XM_002296347.1"/>
</dbReference>
<dbReference type="SUPFAM" id="SSF140959">
    <property type="entry name" value="Indolic compounds 2,3-dioxygenase-like"/>
    <property type="match status" value="1"/>
</dbReference>
<keyword evidence="6" id="KW-1185">Reference proteome</keyword>
<feature type="compositionally biased region" description="Low complexity" evidence="3">
    <location>
        <begin position="16"/>
        <end position="31"/>
    </location>
</feature>